<dbReference type="PANTHER" id="PTHR45339">
    <property type="entry name" value="HYBRID SIGNAL TRANSDUCTION HISTIDINE KINASE J"/>
    <property type="match status" value="1"/>
</dbReference>
<keyword evidence="1 3" id="KW-0597">Phosphoprotein</keyword>
<evidence type="ECO:0000256" key="5">
    <source>
        <dbReference type="SAM" id="Phobius"/>
    </source>
</evidence>
<dbReference type="Proteomes" id="UP000191418">
    <property type="component" value="Unassembled WGS sequence"/>
</dbReference>
<dbReference type="PANTHER" id="PTHR45339:SF1">
    <property type="entry name" value="HYBRID SIGNAL TRANSDUCTION HISTIDINE KINASE J"/>
    <property type="match status" value="1"/>
</dbReference>
<keyword evidence="2" id="KW-0902">Two-component regulatory system</keyword>
<reference evidence="8 9" key="1">
    <citation type="submission" date="2017-01" db="EMBL/GenBank/DDBJ databases">
        <title>Genome Sequencing of a Marine Spirillum, Oceanospirillum multiglobuliferum ATCC 33336, from Japan.</title>
        <authorList>
            <person name="Carney J.G."/>
            <person name="Trachtenberg A.M."/>
            <person name="Rheaume B.A."/>
            <person name="Linnane J.D."/>
            <person name="Pitts N.L."/>
            <person name="Mykles D.L."/>
            <person name="Maclea K.S."/>
        </authorList>
    </citation>
    <scope>NUCLEOTIDE SEQUENCE [LARGE SCALE GENOMIC DNA]</scope>
    <source>
        <strain evidence="8 9">ATCC 33336</strain>
    </source>
</reference>
<dbReference type="SUPFAM" id="SSF52172">
    <property type="entry name" value="CheY-like"/>
    <property type="match status" value="1"/>
</dbReference>
<protein>
    <recommendedName>
        <fullName evidence="10">Response regulatory domain-containing protein</fullName>
    </recommendedName>
</protein>
<feature type="transmembrane region" description="Helical" evidence="5">
    <location>
        <begin position="20"/>
        <end position="47"/>
    </location>
</feature>
<dbReference type="OrthoDB" id="6110670at2"/>
<dbReference type="Gene3D" id="3.40.50.2300">
    <property type="match status" value="1"/>
</dbReference>
<evidence type="ECO:0000259" key="7">
    <source>
        <dbReference type="PROSITE" id="PS50112"/>
    </source>
</evidence>
<keyword evidence="5" id="KW-0472">Membrane</keyword>
<evidence type="ECO:0000259" key="6">
    <source>
        <dbReference type="PROSITE" id="PS50110"/>
    </source>
</evidence>
<name>A0A1T4SFY0_9GAMM</name>
<keyword evidence="5" id="KW-0812">Transmembrane</keyword>
<dbReference type="EMBL" id="MTSM01000030">
    <property type="protein sequence ID" value="OPX54268.1"/>
    <property type="molecule type" value="Genomic_DNA"/>
</dbReference>
<dbReference type="NCBIfam" id="TIGR00229">
    <property type="entry name" value="sensory_box"/>
    <property type="match status" value="1"/>
</dbReference>
<evidence type="ECO:0000313" key="8">
    <source>
        <dbReference type="EMBL" id="OPX54268.1"/>
    </source>
</evidence>
<dbReference type="AlphaFoldDB" id="A0A1T4SFY0"/>
<dbReference type="Pfam" id="PF00072">
    <property type="entry name" value="Response_reg"/>
    <property type="match status" value="1"/>
</dbReference>
<comment type="caution">
    <text evidence="8">The sequence shown here is derived from an EMBL/GenBank/DDBJ whole genome shotgun (WGS) entry which is preliminary data.</text>
</comment>
<keyword evidence="4" id="KW-0175">Coiled coil</keyword>
<feature type="transmembrane region" description="Helical" evidence="5">
    <location>
        <begin position="386"/>
        <end position="407"/>
    </location>
</feature>
<sequence>MTTPESPSPLISLKQWLSRTYIWGGALSLSIVAALLLLILLGTYYLLAQNHDRMARKEHEQQMIQALQARTNWVSAQLESVQGNLQLYRKQAERVFSEQRSAIAAKRPLDRSQDNLFSLSPQNVLYKSGSDGIAVYYSSLASDLNKRSTYAAQLLPLEAIMVDLQQSNALVQQIYLNTPDGLNLIYPFVDVVQQFAPDMDLTSFSFYYLADASHNPLRKNVWTDAYLDPAGQGWIISHIGPVYNGDRLEGVVGVDLTIKGMINTIFASPQQWPGYGALIGKNGNILALPPEGEEDFGLQELTEHQYSFQQVDTNQFKPSQFNLYKRKDLTDLSRLIAHQQAGLAQVKLKEPSVVAWNTVPATGWKLLAIAPEHELYVHVTAFEAQLFDMALLAAVLMMMVLLIYVSWQYTRNSRLSRQFQAPLDYFQDVIKQQGQGLLDRPLSSNVLEIQQTAELIHNLAQQKQALEQQVQNQQKEQESQNKYFRNLLNSIPMPVFDTDVEFRLQGCNRAFEAFLGMTEAELKGHLITEFIPLTPPEDGTYQHELVLSNASGQSRHINVLVTRQLELSKDRKSELAMIGLMIDLSDQYQVRDQIVFDRDRAMEASQLQSEYLQAIRHELEEPLGTLHQLVLQLLNNPSNTSALVRQVKEKTDILISIAKDHWPESSDNYMTDQPVAISQNLQDEKSSSVGRILVVDDGPVNTMLARSVLQKVGYEVDVAFSGKEALSMMRNKRYHVVLMDIFMPAMDGIETTQLWRAQERQQNIRPAVIIALTANVLESERQRFFDAGMDEYLAKPYHPSELRDRVDFWYRKQLSQTN</sequence>
<dbReference type="InterPro" id="IPR001789">
    <property type="entry name" value="Sig_transdc_resp-reg_receiver"/>
</dbReference>
<dbReference type="CDD" id="cd00130">
    <property type="entry name" value="PAS"/>
    <property type="match status" value="1"/>
</dbReference>
<dbReference type="Pfam" id="PF13188">
    <property type="entry name" value="PAS_8"/>
    <property type="match status" value="1"/>
</dbReference>
<dbReference type="PROSITE" id="PS50110">
    <property type="entry name" value="RESPONSE_REGULATORY"/>
    <property type="match status" value="1"/>
</dbReference>
<dbReference type="SUPFAM" id="SSF55785">
    <property type="entry name" value="PYP-like sensor domain (PAS domain)"/>
    <property type="match status" value="1"/>
</dbReference>
<feature type="domain" description="PAS" evidence="7">
    <location>
        <begin position="480"/>
        <end position="538"/>
    </location>
</feature>
<dbReference type="Gene3D" id="3.30.450.20">
    <property type="entry name" value="PAS domain"/>
    <property type="match status" value="2"/>
</dbReference>
<feature type="coiled-coil region" evidence="4">
    <location>
        <begin position="449"/>
        <end position="483"/>
    </location>
</feature>
<accession>A0A1T4SFY0</accession>
<evidence type="ECO:0000256" key="2">
    <source>
        <dbReference type="ARBA" id="ARBA00023012"/>
    </source>
</evidence>
<keyword evidence="5" id="KW-1133">Transmembrane helix</keyword>
<dbReference type="InterPro" id="IPR011006">
    <property type="entry name" value="CheY-like_superfamily"/>
</dbReference>
<dbReference type="InterPro" id="IPR000014">
    <property type="entry name" value="PAS"/>
</dbReference>
<proteinExistence type="predicted"/>
<dbReference type="RefSeq" id="WP_078746551.1">
    <property type="nucleotide sequence ID" value="NZ_FUXG01000031.1"/>
</dbReference>
<dbReference type="PROSITE" id="PS50112">
    <property type="entry name" value="PAS"/>
    <property type="match status" value="1"/>
</dbReference>
<dbReference type="SMART" id="SM00448">
    <property type="entry name" value="REC"/>
    <property type="match status" value="1"/>
</dbReference>
<feature type="domain" description="Response regulatory" evidence="6">
    <location>
        <begin position="691"/>
        <end position="810"/>
    </location>
</feature>
<dbReference type="STRING" id="64969.SAMN02745127_03043"/>
<evidence type="ECO:0000256" key="4">
    <source>
        <dbReference type="SAM" id="Coils"/>
    </source>
</evidence>
<evidence type="ECO:0000256" key="3">
    <source>
        <dbReference type="PROSITE-ProRule" id="PRU00169"/>
    </source>
</evidence>
<evidence type="ECO:0008006" key="10">
    <source>
        <dbReference type="Google" id="ProtNLM"/>
    </source>
</evidence>
<dbReference type="GO" id="GO:0000160">
    <property type="term" value="P:phosphorelay signal transduction system"/>
    <property type="evidence" value="ECO:0007669"/>
    <property type="project" value="UniProtKB-KW"/>
</dbReference>
<evidence type="ECO:0000313" key="9">
    <source>
        <dbReference type="Proteomes" id="UP000191418"/>
    </source>
</evidence>
<feature type="modified residue" description="4-aspartylphosphate" evidence="3">
    <location>
        <position position="740"/>
    </location>
</feature>
<dbReference type="InterPro" id="IPR035965">
    <property type="entry name" value="PAS-like_dom_sf"/>
</dbReference>
<dbReference type="CDD" id="cd17546">
    <property type="entry name" value="REC_hyHK_CKI1_RcsC-like"/>
    <property type="match status" value="1"/>
</dbReference>
<keyword evidence="9" id="KW-1185">Reference proteome</keyword>
<evidence type="ECO:0000256" key="1">
    <source>
        <dbReference type="ARBA" id="ARBA00022553"/>
    </source>
</evidence>
<organism evidence="8 9">
    <name type="scientific">Oceanospirillum multiglobuliferum</name>
    <dbReference type="NCBI Taxonomy" id="64969"/>
    <lineage>
        <taxon>Bacteria</taxon>
        <taxon>Pseudomonadati</taxon>
        <taxon>Pseudomonadota</taxon>
        <taxon>Gammaproteobacteria</taxon>
        <taxon>Oceanospirillales</taxon>
        <taxon>Oceanospirillaceae</taxon>
        <taxon>Oceanospirillum</taxon>
    </lineage>
</organism>
<dbReference type="CDD" id="cd18774">
    <property type="entry name" value="PDC2_HK_sensor"/>
    <property type="match status" value="1"/>
</dbReference>
<gene>
    <name evidence="8" type="ORF">BTE48_15140</name>
</gene>
<dbReference type="SMART" id="SM00091">
    <property type="entry name" value="PAS"/>
    <property type="match status" value="1"/>
</dbReference>